<evidence type="ECO:0000256" key="1">
    <source>
        <dbReference type="ARBA" id="ARBA00038357"/>
    </source>
</evidence>
<dbReference type="Pfam" id="PF00173">
    <property type="entry name" value="Cyt-b5"/>
    <property type="match status" value="1"/>
</dbReference>
<dbReference type="PANTHER" id="PTHR10281">
    <property type="entry name" value="MEMBRANE-ASSOCIATED PROGESTERONE RECEPTOR COMPONENT-RELATED"/>
    <property type="match status" value="1"/>
</dbReference>
<proteinExistence type="inferred from homology"/>
<reference evidence="3" key="2">
    <citation type="submission" date="2025-08" db="UniProtKB">
        <authorList>
            <consortium name="RefSeq"/>
        </authorList>
    </citation>
    <scope>IDENTIFICATION</scope>
</reference>
<sequence>MGTYDNITEPRTVAAKRRPTVSPLRALPACPAPTIVTMVEHEPEPKRFSPKIPVQLDPPKYDPITVEELSKCDGTDPNRPTLVAIKGIVFDVTRNQAYSPSGQYHVFAGKDPSRALASSSLKAEDCKPDWYDLEDKEKTVLDEWFTFFSKRYNIVGKVKDATNY</sequence>
<evidence type="ECO:0000259" key="2">
    <source>
        <dbReference type="SMART" id="SM01117"/>
    </source>
</evidence>
<dbReference type="GeneID" id="4990457"/>
<comment type="similarity">
    <text evidence="1">Belongs to the cytochrome b5 family. MAPR subfamily.</text>
</comment>
<dbReference type="AlphaFoldDB" id="A0AAJ8BNI1"/>
<reference evidence="3" key="1">
    <citation type="submission" date="2025-02" db="EMBL/GenBank/DDBJ databases">
        <authorList>
            <consortium name="NCBI Genome Project"/>
        </authorList>
    </citation>
    <scope>NUCLEOTIDE SEQUENCE</scope>
</reference>
<dbReference type="InterPro" id="IPR036400">
    <property type="entry name" value="Cyt_B5-like_heme/steroid_sf"/>
</dbReference>
<feature type="domain" description="Cytochrome b5 heme-binding" evidence="2">
    <location>
        <begin position="64"/>
        <end position="159"/>
    </location>
</feature>
<dbReference type="InterPro" id="IPR001199">
    <property type="entry name" value="Cyt_B5-like_heme/steroid-bd"/>
</dbReference>
<dbReference type="FunFam" id="3.10.120.10:FF:000003">
    <property type="entry name" value="membrane-associated progesterone receptor component 1"/>
    <property type="match status" value="1"/>
</dbReference>
<dbReference type="InterPro" id="IPR050577">
    <property type="entry name" value="MAPR/NEUFC/NENF-like"/>
</dbReference>
<protein>
    <recommendedName>
        <fullName evidence="2">Cytochrome b5 heme-binding domain-containing protein</fullName>
    </recommendedName>
</protein>
<evidence type="ECO:0000313" key="3">
    <source>
        <dbReference type="RefSeq" id="XP_059600437.1"/>
    </source>
</evidence>
<name>A0AAJ8BNI1_ASPNG</name>
<gene>
    <name evidence="3" type="ORF">An04g00560</name>
</gene>
<organism evidence="3">
    <name type="scientific">Aspergillus niger</name>
    <dbReference type="NCBI Taxonomy" id="5061"/>
    <lineage>
        <taxon>Eukaryota</taxon>
        <taxon>Fungi</taxon>
        <taxon>Dikarya</taxon>
        <taxon>Ascomycota</taxon>
        <taxon>Pezizomycotina</taxon>
        <taxon>Eurotiomycetes</taxon>
        <taxon>Eurotiomycetidae</taxon>
        <taxon>Eurotiales</taxon>
        <taxon>Aspergillaceae</taxon>
        <taxon>Aspergillus</taxon>
        <taxon>Aspergillus subgen. Circumdati</taxon>
    </lineage>
</organism>
<dbReference type="Gene3D" id="3.10.120.10">
    <property type="entry name" value="Cytochrome b5-like heme/steroid binding domain"/>
    <property type="match status" value="1"/>
</dbReference>
<accession>A0AAJ8BNI1</accession>
<dbReference type="RefSeq" id="XP_059600437.1">
    <property type="nucleotide sequence ID" value="XM_059747263.1"/>
</dbReference>
<dbReference type="SUPFAM" id="SSF55856">
    <property type="entry name" value="Cytochrome b5-like heme/steroid binding domain"/>
    <property type="match status" value="1"/>
</dbReference>
<dbReference type="GO" id="GO:0020037">
    <property type="term" value="F:heme binding"/>
    <property type="evidence" value="ECO:0007669"/>
    <property type="project" value="UniProtKB-ARBA"/>
</dbReference>
<dbReference type="SMART" id="SM01117">
    <property type="entry name" value="Cyt-b5"/>
    <property type="match status" value="1"/>
</dbReference>
<dbReference type="PANTHER" id="PTHR10281:SF115">
    <property type="entry name" value="BINDING PROTEIN, PUTATIVE (AFU_ORTHOLOGUE AFUA_4G06240)-RELATED"/>
    <property type="match status" value="1"/>
</dbReference>
<dbReference type="KEGG" id="ang:An04g00560"/>